<accession>A0AAD5XEI5</accession>
<organism evidence="3 4">
    <name type="scientific">Physocladia obscura</name>
    <dbReference type="NCBI Taxonomy" id="109957"/>
    <lineage>
        <taxon>Eukaryota</taxon>
        <taxon>Fungi</taxon>
        <taxon>Fungi incertae sedis</taxon>
        <taxon>Chytridiomycota</taxon>
        <taxon>Chytridiomycota incertae sedis</taxon>
        <taxon>Chytridiomycetes</taxon>
        <taxon>Chytridiales</taxon>
        <taxon>Chytriomycetaceae</taxon>
        <taxon>Physocladia</taxon>
    </lineage>
</organism>
<dbReference type="PANTHER" id="PTHR10039">
    <property type="entry name" value="AMELOGENIN"/>
    <property type="match status" value="1"/>
</dbReference>
<evidence type="ECO:0000313" key="3">
    <source>
        <dbReference type="EMBL" id="KAJ3129353.1"/>
    </source>
</evidence>
<keyword evidence="4" id="KW-1185">Reference proteome</keyword>
<dbReference type="Gene3D" id="3.40.50.300">
    <property type="entry name" value="P-loop containing nucleotide triphosphate hydrolases"/>
    <property type="match status" value="1"/>
</dbReference>
<dbReference type="SUPFAM" id="SSF52540">
    <property type="entry name" value="P-loop containing nucleoside triphosphate hydrolases"/>
    <property type="match status" value="1"/>
</dbReference>
<keyword evidence="1" id="KW-0677">Repeat</keyword>
<feature type="domain" description="Nephrocystin 3-like N-terminal" evidence="2">
    <location>
        <begin position="116"/>
        <end position="276"/>
    </location>
</feature>
<proteinExistence type="predicted"/>
<protein>
    <recommendedName>
        <fullName evidence="2">Nephrocystin 3-like N-terminal domain-containing protein</fullName>
    </recommendedName>
</protein>
<evidence type="ECO:0000313" key="4">
    <source>
        <dbReference type="Proteomes" id="UP001211907"/>
    </source>
</evidence>
<sequence>MISYSWAQKVLVELLRKSFSIWIDEEQMIGDINEAIATAVRKSKNCTVQDTHNQLPQIEKAIQKKIHNIEIKHPATTLTSNNCIYSKAKLELESIGLIPVSVDEIVNEKLDAMLEGTREQLLKEISEWFSNPKSDCIFWLKGVAGSGKLVVAAQVTKMLQVSKINSCVFFCKYDVLEQSDPRKLIQTISYQLARCFPTALESIQREIADNSSILGSSISLMATKLILDPLKQCNNSNLVIVIDALDECRNRNEVIKVFNRIFTELPDGIKFFITSRPEHDIVKEMKIIGQEIILTAKYNIDDCFSASTNLTEQVELVECMAQNASGLFIWIQLAYDELENSDNIQESIENMLKLKGTDKLYNRIFQNFWAGLDFTQKIKAKHVLGGIVSVKYPLLSNALHELLHMNEYSIQFYVSRFRSILSTNSEGAIKVMHKSAQDYITDQYRNTYLSIDPDKIHITIANQLYVKFPGFKCKSI</sequence>
<gene>
    <name evidence="3" type="ORF">HK100_008689</name>
</gene>
<dbReference type="Proteomes" id="UP001211907">
    <property type="component" value="Unassembled WGS sequence"/>
</dbReference>
<dbReference type="Pfam" id="PF24883">
    <property type="entry name" value="NPHP3_N"/>
    <property type="match status" value="1"/>
</dbReference>
<dbReference type="AlphaFoldDB" id="A0AAD5XEI5"/>
<dbReference type="InterPro" id="IPR027417">
    <property type="entry name" value="P-loop_NTPase"/>
</dbReference>
<dbReference type="EMBL" id="JADGJH010000427">
    <property type="protein sequence ID" value="KAJ3129353.1"/>
    <property type="molecule type" value="Genomic_DNA"/>
</dbReference>
<name>A0AAD5XEI5_9FUNG</name>
<dbReference type="PANTHER" id="PTHR10039:SF14">
    <property type="entry name" value="NACHT DOMAIN-CONTAINING PROTEIN"/>
    <property type="match status" value="1"/>
</dbReference>
<dbReference type="InterPro" id="IPR056884">
    <property type="entry name" value="NPHP3-like_N"/>
</dbReference>
<reference evidence="3" key="1">
    <citation type="submission" date="2020-05" db="EMBL/GenBank/DDBJ databases">
        <title>Phylogenomic resolution of chytrid fungi.</title>
        <authorList>
            <person name="Stajich J.E."/>
            <person name="Amses K."/>
            <person name="Simmons R."/>
            <person name="Seto K."/>
            <person name="Myers J."/>
            <person name="Bonds A."/>
            <person name="Quandt C.A."/>
            <person name="Barry K."/>
            <person name="Liu P."/>
            <person name="Grigoriev I."/>
            <person name="Longcore J.E."/>
            <person name="James T.Y."/>
        </authorList>
    </citation>
    <scope>NUCLEOTIDE SEQUENCE</scope>
    <source>
        <strain evidence="3">JEL0513</strain>
    </source>
</reference>
<comment type="caution">
    <text evidence="3">The sequence shown here is derived from an EMBL/GenBank/DDBJ whole genome shotgun (WGS) entry which is preliminary data.</text>
</comment>
<evidence type="ECO:0000256" key="1">
    <source>
        <dbReference type="ARBA" id="ARBA00022737"/>
    </source>
</evidence>
<evidence type="ECO:0000259" key="2">
    <source>
        <dbReference type="Pfam" id="PF24883"/>
    </source>
</evidence>